<keyword evidence="2" id="KW-1185">Reference proteome</keyword>
<evidence type="ECO:0008006" key="3">
    <source>
        <dbReference type="Google" id="ProtNLM"/>
    </source>
</evidence>
<sequence length="249" mass="25508">MVTSFLIMAVLAGQAVTGGSPPVTVEIVASGRVETPADRFRVSGNVLACGATKAEADAALARKVAELEASLRAIGVTKAQPLERPSLAGMMGAMSGTRGSYGCNTVDLKDLLASPGAATKPKPAERLGANAPVSFDAPSRSVAMRAIAALTAADAKPAEKPLAILIDDTTARRAAKQQALTKARQEAAAYAVSLGSGPATLTRISEKQDWNSTDFAGQMVRMIGLAASAPGDSVATDVTLTVEFRLGER</sequence>
<dbReference type="InterPro" id="IPR007497">
    <property type="entry name" value="SIMPL/DUF541"/>
</dbReference>
<dbReference type="Gene3D" id="3.30.110.170">
    <property type="entry name" value="Protein of unknown function (DUF541), domain 1"/>
    <property type="match status" value="1"/>
</dbReference>
<dbReference type="Pfam" id="PF04402">
    <property type="entry name" value="SIMPL"/>
    <property type="match status" value="1"/>
</dbReference>
<dbReference type="Proteomes" id="UP000652430">
    <property type="component" value="Unassembled WGS sequence"/>
</dbReference>
<accession>A0ABQ3LN55</accession>
<evidence type="ECO:0000313" key="1">
    <source>
        <dbReference type="EMBL" id="GHH21386.1"/>
    </source>
</evidence>
<organism evidence="1 2">
    <name type="scientific">Sphingomonas glacialis</name>
    <dbReference type="NCBI Taxonomy" id="658225"/>
    <lineage>
        <taxon>Bacteria</taxon>
        <taxon>Pseudomonadati</taxon>
        <taxon>Pseudomonadota</taxon>
        <taxon>Alphaproteobacteria</taxon>
        <taxon>Sphingomonadales</taxon>
        <taxon>Sphingomonadaceae</taxon>
        <taxon>Sphingomonas</taxon>
    </lineage>
</organism>
<dbReference type="EMBL" id="BNAQ01000004">
    <property type="protein sequence ID" value="GHH21386.1"/>
    <property type="molecule type" value="Genomic_DNA"/>
</dbReference>
<evidence type="ECO:0000313" key="2">
    <source>
        <dbReference type="Proteomes" id="UP000652430"/>
    </source>
</evidence>
<gene>
    <name evidence="1" type="ORF">GCM10008023_30340</name>
</gene>
<reference evidence="2" key="1">
    <citation type="journal article" date="2019" name="Int. J. Syst. Evol. Microbiol.">
        <title>The Global Catalogue of Microorganisms (GCM) 10K type strain sequencing project: providing services to taxonomists for standard genome sequencing and annotation.</title>
        <authorList>
            <consortium name="The Broad Institute Genomics Platform"/>
            <consortium name="The Broad Institute Genome Sequencing Center for Infectious Disease"/>
            <person name="Wu L."/>
            <person name="Ma J."/>
        </authorList>
    </citation>
    <scope>NUCLEOTIDE SEQUENCE [LARGE SCALE GENOMIC DNA]</scope>
    <source>
        <strain evidence="2">CGMCC 1.8957</strain>
    </source>
</reference>
<comment type="caution">
    <text evidence="1">The sequence shown here is derived from an EMBL/GenBank/DDBJ whole genome shotgun (WGS) entry which is preliminary data.</text>
</comment>
<protein>
    <recommendedName>
        <fullName evidence="3">DUF541 domain-containing protein</fullName>
    </recommendedName>
</protein>
<proteinExistence type="predicted"/>
<name>A0ABQ3LN55_9SPHN</name>